<dbReference type="Proteomes" id="UP000177025">
    <property type="component" value="Unassembled WGS sequence"/>
</dbReference>
<dbReference type="AlphaFoldDB" id="A0A1F4UFU6"/>
<keyword evidence="1" id="KW-0812">Transmembrane</keyword>
<dbReference type="Pfam" id="PF06123">
    <property type="entry name" value="CreD"/>
    <property type="match status" value="1"/>
</dbReference>
<gene>
    <name evidence="2" type="ORF">A2Y85_01140</name>
</gene>
<keyword evidence="1" id="KW-0472">Membrane</keyword>
<keyword evidence="1" id="KW-1133">Transmembrane helix</keyword>
<proteinExistence type="predicted"/>
<feature type="transmembrane region" description="Helical" evidence="1">
    <location>
        <begin position="378"/>
        <end position="397"/>
    </location>
</feature>
<evidence type="ECO:0008006" key="4">
    <source>
        <dbReference type="Google" id="ProtNLM"/>
    </source>
</evidence>
<organism evidence="2 3">
    <name type="scientific">candidate division WOR-3 bacterium RBG_13_43_14</name>
    <dbReference type="NCBI Taxonomy" id="1802590"/>
    <lineage>
        <taxon>Bacteria</taxon>
        <taxon>Bacteria division WOR-3</taxon>
    </lineage>
</organism>
<feature type="transmembrane region" description="Helical" evidence="1">
    <location>
        <begin position="352"/>
        <end position="372"/>
    </location>
</feature>
<dbReference type="EMBL" id="MEUM01000007">
    <property type="protein sequence ID" value="OGC43804.1"/>
    <property type="molecule type" value="Genomic_DNA"/>
</dbReference>
<reference evidence="2 3" key="1">
    <citation type="journal article" date="2016" name="Nat. Commun.">
        <title>Thousands of microbial genomes shed light on interconnected biogeochemical processes in an aquifer system.</title>
        <authorList>
            <person name="Anantharaman K."/>
            <person name="Brown C.T."/>
            <person name="Hug L.A."/>
            <person name="Sharon I."/>
            <person name="Castelle C.J."/>
            <person name="Probst A.J."/>
            <person name="Thomas B.C."/>
            <person name="Singh A."/>
            <person name="Wilkins M.J."/>
            <person name="Karaoz U."/>
            <person name="Brodie E.L."/>
            <person name="Williams K.H."/>
            <person name="Hubbard S.S."/>
            <person name="Banfield J.F."/>
        </authorList>
    </citation>
    <scope>NUCLEOTIDE SEQUENCE [LARGE SCALE GENOMIC DNA]</scope>
</reference>
<sequence length="407" mass="46337">MKKHIGSLVFIFICTSIAWMILGSATSVRTHEQDSTLRNAVGQLWGTIQSQQAPNVYYTTTKQREVKTHYGSETVVEIITDTAYYDVPIDGSEIEIGIDLEHRKKGLLWYATYTVSFRGRYRVMNNSAVVQDLNFLYVFPTYEGVYDNFTITVGSDKIQDLKPVNGRIIYSSVFRPGETKEISVEYKSQGLEEWWYILGSGVSHVKNFDLVMTTDFTKINFPQNSMSPTSKEEISGGWKLTWNYENLISGIQIGMEMPEKVNPGPFVSKVTFFAPISLFLFFFLIFIITALQTIKIHPMNYFFVAAAFFSFHLLLAYLADHVDIHVALIISSAVSIFLVVSYIRLVAGGRFAFFEMGLAQFVYLVLFSYSFFLHGYTGLAITILCIVTLFIIMQLTARIDWGQQFSK</sequence>
<comment type="caution">
    <text evidence="2">The sequence shown here is derived from an EMBL/GenBank/DDBJ whole genome shotgun (WGS) entry which is preliminary data.</text>
</comment>
<feature type="transmembrane region" description="Helical" evidence="1">
    <location>
        <begin position="272"/>
        <end position="294"/>
    </location>
</feature>
<name>A0A1F4UFU6_UNCW3</name>
<dbReference type="PANTHER" id="PTHR30092">
    <property type="entry name" value="INNER MEMBRANE PROTEIN CRED"/>
    <property type="match status" value="1"/>
</dbReference>
<evidence type="ECO:0000313" key="2">
    <source>
        <dbReference type="EMBL" id="OGC43804.1"/>
    </source>
</evidence>
<feature type="transmembrane region" description="Helical" evidence="1">
    <location>
        <begin position="324"/>
        <end position="345"/>
    </location>
</feature>
<protein>
    <recommendedName>
        <fullName evidence="4">Cell envelope integrity protein CreD</fullName>
    </recommendedName>
</protein>
<dbReference type="InterPro" id="IPR010364">
    <property type="entry name" value="Uncharacterised_IM_CreD"/>
</dbReference>
<dbReference type="GO" id="GO:0005886">
    <property type="term" value="C:plasma membrane"/>
    <property type="evidence" value="ECO:0007669"/>
    <property type="project" value="TreeGrafter"/>
</dbReference>
<feature type="transmembrane region" description="Helical" evidence="1">
    <location>
        <begin position="301"/>
        <end position="318"/>
    </location>
</feature>
<accession>A0A1F4UFU6</accession>
<evidence type="ECO:0000313" key="3">
    <source>
        <dbReference type="Proteomes" id="UP000177025"/>
    </source>
</evidence>
<evidence type="ECO:0000256" key="1">
    <source>
        <dbReference type="SAM" id="Phobius"/>
    </source>
</evidence>
<dbReference type="PANTHER" id="PTHR30092:SF0">
    <property type="entry name" value="INNER MEMBRANE PROTEIN CRED"/>
    <property type="match status" value="1"/>
</dbReference>